<dbReference type="Proteomes" id="UP001462640">
    <property type="component" value="Unassembled WGS sequence"/>
</dbReference>
<keyword evidence="3" id="KW-1185">Reference proteome</keyword>
<evidence type="ECO:0000313" key="3">
    <source>
        <dbReference type="Proteomes" id="UP001462640"/>
    </source>
</evidence>
<comment type="caution">
    <text evidence="2">The sequence shown here is derived from an EMBL/GenBank/DDBJ whole genome shotgun (WGS) entry which is preliminary data.</text>
</comment>
<proteinExistence type="predicted"/>
<keyword evidence="1" id="KW-0732">Signal</keyword>
<feature type="chain" id="PRO_5045177654" evidence="1">
    <location>
        <begin position="20"/>
        <end position="144"/>
    </location>
</feature>
<organism evidence="2 3">
    <name type="scientific">Roseateles flavus</name>
    <dbReference type="NCBI Taxonomy" id="3149041"/>
    <lineage>
        <taxon>Bacteria</taxon>
        <taxon>Pseudomonadati</taxon>
        <taxon>Pseudomonadota</taxon>
        <taxon>Betaproteobacteria</taxon>
        <taxon>Burkholderiales</taxon>
        <taxon>Sphaerotilaceae</taxon>
        <taxon>Roseateles</taxon>
    </lineage>
</organism>
<sequence>MKSLVSAAIALLAAQGAWAGDTAGLVGIMNTSGTVEVNNFVNPKMIWTVYNVNDPAEEAYVLAYVAYKKLGKHTPSIEWTDAQNKPVDRCKFDQTTVTKMPWVHTLTCKWGGRLPDGGIRFTVFNTFEGQKEKVGEMFIPPNTK</sequence>
<accession>A0ABV0GBL0</accession>
<feature type="signal peptide" evidence="1">
    <location>
        <begin position="1"/>
        <end position="19"/>
    </location>
</feature>
<evidence type="ECO:0000256" key="1">
    <source>
        <dbReference type="SAM" id="SignalP"/>
    </source>
</evidence>
<evidence type="ECO:0000313" key="2">
    <source>
        <dbReference type="EMBL" id="MEO3712431.1"/>
    </source>
</evidence>
<gene>
    <name evidence="2" type="ORF">ABDJ40_06585</name>
</gene>
<protein>
    <submittedName>
        <fullName evidence="2">Uncharacterized protein</fullName>
    </submittedName>
</protein>
<reference evidence="2 3" key="1">
    <citation type="submission" date="2024-05" db="EMBL/GenBank/DDBJ databases">
        <title>Roseateles sp. 2.12 16S ribosomal RNA gene Genome sequencing and assembly.</title>
        <authorList>
            <person name="Woo H."/>
        </authorList>
    </citation>
    <scope>NUCLEOTIDE SEQUENCE [LARGE SCALE GENOMIC DNA]</scope>
    <source>
        <strain evidence="2 3">2.12</strain>
    </source>
</reference>
<dbReference type="RefSeq" id="WP_347607798.1">
    <property type="nucleotide sequence ID" value="NZ_JBDPZC010000002.1"/>
</dbReference>
<name>A0ABV0GBL0_9BURK</name>
<dbReference type="EMBL" id="JBDPZC010000002">
    <property type="protein sequence ID" value="MEO3712431.1"/>
    <property type="molecule type" value="Genomic_DNA"/>
</dbReference>